<dbReference type="EMBL" id="LSDA01000122">
    <property type="protein sequence ID" value="KXB54982.1"/>
    <property type="molecule type" value="Genomic_DNA"/>
</dbReference>
<reference evidence="3" key="1">
    <citation type="submission" date="2016-01" db="EMBL/GenBank/DDBJ databases">
        <authorList>
            <person name="Mitreva M."/>
            <person name="Pepin K.H."/>
            <person name="Mihindukulasuriya K.A."/>
            <person name="Fulton R."/>
            <person name="Fronick C."/>
            <person name="O'Laughlin M."/>
            <person name="Miner T."/>
            <person name="Herter B."/>
            <person name="Rosa B.A."/>
            <person name="Cordes M."/>
            <person name="Tomlinson C."/>
            <person name="Wollam A."/>
            <person name="Palsikar V.B."/>
            <person name="Mardis E.R."/>
            <person name="Wilson R.K."/>
        </authorList>
    </citation>
    <scope>NUCLEOTIDE SEQUENCE [LARGE SCALE GENOMIC DNA]</scope>
    <source>
        <strain evidence="3">DNF00896</strain>
    </source>
</reference>
<feature type="transmembrane region" description="Helical" evidence="1">
    <location>
        <begin position="44"/>
        <end position="64"/>
    </location>
</feature>
<keyword evidence="1" id="KW-1133">Transmembrane helix</keyword>
<accession>A0A133ZHR3</accession>
<keyword evidence="1" id="KW-0812">Transmembrane</keyword>
<dbReference type="AlphaFoldDB" id="A0A133ZHR3"/>
<proteinExistence type="predicted"/>
<dbReference type="PATRIC" id="fig|467210.3.peg.2198"/>
<evidence type="ECO:0000313" key="3">
    <source>
        <dbReference type="Proteomes" id="UP000070394"/>
    </source>
</evidence>
<gene>
    <name evidence="2" type="ORF">HMPREF1866_02220</name>
</gene>
<dbReference type="STRING" id="467210.HMPREF1866_02220"/>
<name>A0A133ZHR3_9FIRM</name>
<dbReference type="RefSeq" id="WP_060931826.1">
    <property type="nucleotide sequence ID" value="NZ_KQ959840.1"/>
</dbReference>
<sequence length="198" mass="22569">MSVIGLFFCVVYLIFAVVCAFRESSITAPYKYFKIYGRWRAFWAFDFTGLGIVLMFGSILDMAGYTWTLTESFLEFVSAPVLLLCGIVSFFIGILIYVITYKKCPEDFKSKLILHMIMTAFGTTIKVGFFWLMFVFKIWSYTMPKAITGSDGRTYVKYNNGDIYSKEGKRVGNMTGDGSFTVLQTDNGTLIENDIKFK</sequence>
<feature type="transmembrane region" description="Helical" evidence="1">
    <location>
        <begin position="112"/>
        <end position="136"/>
    </location>
</feature>
<feature type="transmembrane region" description="Helical" evidence="1">
    <location>
        <begin position="76"/>
        <end position="100"/>
    </location>
</feature>
<organism evidence="2 3">
    <name type="scientific">Lachnoanaerobaculum saburreum</name>
    <dbReference type="NCBI Taxonomy" id="467210"/>
    <lineage>
        <taxon>Bacteria</taxon>
        <taxon>Bacillati</taxon>
        <taxon>Bacillota</taxon>
        <taxon>Clostridia</taxon>
        <taxon>Lachnospirales</taxon>
        <taxon>Lachnospiraceae</taxon>
        <taxon>Lachnoanaerobaculum</taxon>
    </lineage>
</organism>
<evidence type="ECO:0000256" key="1">
    <source>
        <dbReference type="SAM" id="Phobius"/>
    </source>
</evidence>
<dbReference type="Proteomes" id="UP000070394">
    <property type="component" value="Unassembled WGS sequence"/>
</dbReference>
<keyword evidence="3" id="KW-1185">Reference proteome</keyword>
<evidence type="ECO:0000313" key="2">
    <source>
        <dbReference type="EMBL" id="KXB54982.1"/>
    </source>
</evidence>
<protein>
    <submittedName>
        <fullName evidence="2">Uncharacterized protein</fullName>
    </submittedName>
</protein>
<keyword evidence="1" id="KW-0472">Membrane</keyword>
<comment type="caution">
    <text evidence="2">The sequence shown here is derived from an EMBL/GenBank/DDBJ whole genome shotgun (WGS) entry which is preliminary data.</text>
</comment>